<evidence type="ECO:0000256" key="1">
    <source>
        <dbReference type="ARBA" id="ARBA00006019"/>
    </source>
</evidence>
<dbReference type="Gene3D" id="1.20.1310.10">
    <property type="entry name" value="Cullin Repeats"/>
    <property type="match status" value="2"/>
</dbReference>
<dbReference type="Pfam" id="PF00888">
    <property type="entry name" value="Cullin"/>
    <property type="match status" value="2"/>
</dbReference>
<feature type="region of interest" description="Disordered" evidence="4">
    <location>
        <begin position="489"/>
        <end position="510"/>
    </location>
</feature>
<dbReference type="SUPFAM" id="SSF75632">
    <property type="entry name" value="Cullin homology domain"/>
    <property type="match status" value="1"/>
</dbReference>
<dbReference type="Pfam" id="PF26557">
    <property type="entry name" value="Cullin_AB"/>
    <property type="match status" value="1"/>
</dbReference>
<dbReference type="InterPro" id="IPR016159">
    <property type="entry name" value="Cullin_repeat-like_dom_sf"/>
</dbReference>
<dbReference type="SMART" id="SM00182">
    <property type="entry name" value="CULLIN"/>
    <property type="match status" value="1"/>
</dbReference>
<dbReference type="InterPro" id="IPR036390">
    <property type="entry name" value="WH_DNA-bd_sf"/>
</dbReference>
<dbReference type="SMART" id="SM00884">
    <property type="entry name" value="Cullin_Nedd8"/>
    <property type="match status" value="1"/>
</dbReference>
<dbReference type="InterPro" id="IPR001373">
    <property type="entry name" value="Cullin_N"/>
</dbReference>
<dbReference type="Pfam" id="PF10557">
    <property type="entry name" value="Cullin_Nedd8"/>
    <property type="match status" value="1"/>
</dbReference>
<dbReference type="InterPro" id="IPR016158">
    <property type="entry name" value="Cullin_homology"/>
</dbReference>
<dbReference type="Proteomes" id="UP001281761">
    <property type="component" value="Unassembled WGS sequence"/>
</dbReference>
<dbReference type="PROSITE" id="PS50069">
    <property type="entry name" value="CULLIN_2"/>
    <property type="match status" value="1"/>
</dbReference>
<evidence type="ECO:0000256" key="3">
    <source>
        <dbReference type="RuleBase" id="RU003829"/>
    </source>
</evidence>
<keyword evidence="7" id="KW-1185">Reference proteome</keyword>
<dbReference type="Gene3D" id="1.10.10.10">
    <property type="entry name" value="Winged helix-like DNA-binding domain superfamily/Winged helix DNA-binding domain"/>
    <property type="match status" value="1"/>
</dbReference>
<dbReference type="InterPro" id="IPR059120">
    <property type="entry name" value="Cullin-like_AB"/>
</dbReference>
<reference evidence="6 7" key="1">
    <citation type="journal article" date="2022" name="bioRxiv">
        <title>Genomics of Preaxostyla Flagellates Illuminates Evolutionary Transitions and the Path Towards Mitochondrial Loss.</title>
        <authorList>
            <person name="Novak L.V.F."/>
            <person name="Treitli S.C."/>
            <person name="Pyrih J."/>
            <person name="Halakuc P."/>
            <person name="Pipaliya S.V."/>
            <person name="Vacek V."/>
            <person name="Brzon O."/>
            <person name="Soukal P."/>
            <person name="Eme L."/>
            <person name="Dacks J.B."/>
            <person name="Karnkowska A."/>
            <person name="Elias M."/>
            <person name="Hampl V."/>
        </authorList>
    </citation>
    <scope>NUCLEOTIDE SEQUENCE [LARGE SCALE GENOMIC DNA]</scope>
    <source>
        <strain evidence="6">NAU3</strain>
        <tissue evidence="6">Gut</tissue>
    </source>
</reference>
<dbReference type="SUPFAM" id="SSF74788">
    <property type="entry name" value="Cullin repeat-like"/>
    <property type="match status" value="1"/>
</dbReference>
<evidence type="ECO:0000256" key="2">
    <source>
        <dbReference type="PROSITE-ProRule" id="PRU00330"/>
    </source>
</evidence>
<comment type="similarity">
    <text evidence="1 2 3">Belongs to the cullin family.</text>
</comment>
<name>A0ABQ9Y480_9EUKA</name>
<gene>
    <name evidence="6" type="ORF">BLNAU_6548</name>
</gene>
<proteinExistence type="inferred from homology"/>
<dbReference type="InterPro" id="IPR045093">
    <property type="entry name" value="Cullin"/>
</dbReference>
<feature type="domain" description="Cullin family profile" evidence="5">
    <location>
        <begin position="490"/>
        <end position="793"/>
    </location>
</feature>
<sequence>MIRDAERARNQKSVVAQIHTLMQRDRINKTAVQTTDPSRIKLASAIQLIFQGNKLTSSEEELYQVVDDICSPETMPSLYNFLMERLQEIIKTTTSQWFSLSFTENFSTFLNHLYSEWTTFFTKLELIQQIFLVLDQYYCYPNNTSILEATHRLFHTAFCESRTTQTRTAQQFPQNDVISLFSHSLTVDDAPKSLVDATVYHLLSHIHFVNLSTLTSHFSVSHADFHQDSQLSSITASPEGANWLGISHTNKQTESALLSSFKSSITSQNPEENQLTWFRDHVEVKGGGLGMMIYWALAWYNHQQKRIFIPPPFRAPSHQTLQLSIDQQESLQNLIKDHAQVSQEDMSLLFSVLNNRGKSKQFAAAFEEAVRHMGEQRILSKGFEGFIIADLICMLLGLSTIVATSPASRTPSSSTFLSSSVHPTINTAIRSAFSTFLNTKDFLAPEPLNVFIHNVLLSGPSYFLSSFTDPFGALLEHWKKETLNSLSEKDSKSDTAKQLRSTVKAGKRREDEGNSQELFKTLYTAFFFLFGATDGKDIFEAFYRNFLAKRLFLALPSSTASMEGSGNYNFFSLDTEREVIGKLKEECGAAYTSKMETMFHDVTVSLEISEQFQTALDNGEVPVSKDEDKAHFGGHSLSFLNERNKRSHLPSFHSLILTSNAWPEYPLLRCSFPIPNTFTKESESASPSLLTAQIMQNAFVAFYQTRLHNRLLTFRPSLGTAAITFNYIVVDKDSGTNVCKHKEISVSHIQAAILFLFNTPVESTSSPEITYGALKAELDTDESELKIALASLVLHPLQIVLIHTGDPDQPAQQSDDDEEEAYDWSTIKDSTKFSFNLNIQTAKGQKIRVNKYQAKEKKGEVEATNTHIMENREKLLEAAIVRIMKDSKTIKHSELVNQVMSEVRFPVTRPDVKEKIESLIERQYLERDEENPDIYHYC</sequence>
<dbReference type="InterPro" id="IPR036388">
    <property type="entry name" value="WH-like_DNA-bd_sf"/>
</dbReference>
<dbReference type="SUPFAM" id="SSF46785">
    <property type="entry name" value="Winged helix' DNA-binding domain"/>
    <property type="match status" value="1"/>
</dbReference>
<comment type="caution">
    <text evidence="6">The sequence shown here is derived from an EMBL/GenBank/DDBJ whole genome shotgun (WGS) entry which is preliminary data.</text>
</comment>
<evidence type="ECO:0000313" key="7">
    <source>
        <dbReference type="Proteomes" id="UP001281761"/>
    </source>
</evidence>
<dbReference type="EMBL" id="JARBJD010000037">
    <property type="protein sequence ID" value="KAK2958514.1"/>
    <property type="molecule type" value="Genomic_DNA"/>
</dbReference>
<dbReference type="Gene3D" id="3.30.230.130">
    <property type="entry name" value="Cullin, Chain C, Domain 2"/>
    <property type="match status" value="1"/>
</dbReference>
<protein>
    <submittedName>
        <fullName evidence="6">Cullin</fullName>
    </submittedName>
</protein>
<dbReference type="InterPro" id="IPR036317">
    <property type="entry name" value="Cullin_homology_sf"/>
</dbReference>
<organism evidence="6 7">
    <name type="scientific">Blattamonas nauphoetae</name>
    <dbReference type="NCBI Taxonomy" id="2049346"/>
    <lineage>
        <taxon>Eukaryota</taxon>
        <taxon>Metamonada</taxon>
        <taxon>Preaxostyla</taxon>
        <taxon>Oxymonadida</taxon>
        <taxon>Blattamonas</taxon>
    </lineage>
</organism>
<accession>A0ABQ9Y480</accession>
<dbReference type="InterPro" id="IPR019559">
    <property type="entry name" value="Cullin_neddylation_domain"/>
</dbReference>
<evidence type="ECO:0000256" key="4">
    <source>
        <dbReference type="SAM" id="MobiDB-lite"/>
    </source>
</evidence>
<evidence type="ECO:0000313" key="6">
    <source>
        <dbReference type="EMBL" id="KAK2958514.1"/>
    </source>
</evidence>
<evidence type="ECO:0000259" key="5">
    <source>
        <dbReference type="PROSITE" id="PS50069"/>
    </source>
</evidence>
<dbReference type="PANTHER" id="PTHR11932">
    <property type="entry name" value="CULLIN"/>
    <property type="match status" value="1"/>
</dbReference>